<dbReference type="EnsemblMetazoa" id="XM_003388509.3">
    <property type="protein sequence ID" value="XP_003388557.2"/>
    <property type="gene ID" value="LOC100635827"/>
</dbReference>
<dbReference type="FunCoup" id="A0A1X7UAR9">
    <property type="interactions" value="465"/>
</dbReference>
<keyword evidence="1" id="KW-1133">Transmembrane helix</keyword>
<dbReference type="PANTHER" id="PTHR14614:SF109">
    <property type="entry name" value="RIBOSOMAL LYSINE N-METHYLTRANSFERASE 5"/>
    <property type="match status" value="1"/>
</dbReference>
<evidence type="ECO:0000313" key="2">
    <source>
        <dbReference type="EnsemblMetazoa" id="Aqu2.1.24556_001"/>
    </source>
</evidence>
<dbReference type="EnsemblMetazoa" id="Aqu2.1.24556_001">
    <property type="protein sequence ID" value="Aqu2.1.24556_001"/>
    <property type="gene ID" value="Aqu2.1.24556"/>
</dbReference>
<evidence type="ECO:0000313" key="3">
    <source>
        <dbReference type="Proteomes" id="UP000007879"/>
    </source>
</evidence>
<evidence type="ECO:0000256" key="1">
    <source>
        <dbReference type="SAM" id="Phobius"/>
    </source>
</evidence>
<dbReference type="STRING" id="400682.A0A1X7UAR9"/>
<dbReference type="Proteomes" id="UP000007879">
    <property type="component" value="Unassembled WGS sequence"/>
</dbReference>
<dbReference type="InParanoid" id="A0A1X7UAR9"/>
<keyword evidence="3" id="KW-1185">Reference proteome</keyword>
<organism evidence="2">
    <name type="scientific">Amphimedon queenslandica</name>
    <name type="common">Sponge</name>
    <dbReference type="NCBI Taxonomy" id="400682"/>
    <lineage>
        <taxon>Eukaryota</taxon>
        <taxon>Metazoa</taxon>
        <taxon>Porifera</taxon>
        <taxon>Demospongiae</taxon>
        <taxon>Heteroscleromorpha</taxon>
        <taxon>Haplosclerida</taxon>
        <taxon>Niphatidae</taxon>
        <taxon>Amphimedon</taxon>
    </lineage>
</organism>
<accession>A0A1X7UAR9</accession>
<feature type="transmembrane region" description="Helical" evidence="1">
    <location>
        <begin position="21"/>
        <end position="40"/>
    </location>
</feature>
<dbReference type="Pfam" id="PF10294">
    <property type="entry name" value="Methyltransf_16"/>
    <property type="match status" value="1"/>
</dbReference>
<dbReference type="PANTHER" id="PTHR14614">
    <property type="entry name" value="HEPATOCELLULAR CARCINOMA-ASSOCIATED ANTIGEN"/>
    <property type="match status" value="1"/>
</dbReference>
<dbReference type="SUPFAM" id="SSF53335">
    <property type="entry name" value="S-adenosyl-L-methionine-dependent methyltransferases"/>
    <property type="match status" value="1"/>
</dbReference>
<reference evidence="2" key="2">
    <citation type="submission" date="2017-05" db="UniProtKB">
        <authorList>
            <consortium name="EnsemblMetazoa"/>
        </authorList>
    </citation>
    <scope>IDENTIFICATION</scope>
</reference>
<proteinExistence type="predicted"/>
<dbReference type="InterPro" id="IPR029063">
    <property type="entry name" value="SAM-dependent_MTases_sf"/>
</dbReference>
<reference evidence="3" key="1">
    <citation type="journal article" date="2010" name="Nature">
        <title>The Amphimedon queenslandica genome and the evolution of animal complexity.</title>
        <authorList>
            <person name="Srivastava M."/>
            <person name="Simakov O."/>
            <person name="Chapman J."/>
            <person name="Fahey B."/>
            <person name="Gauthier M.E."/>
            <person name="Mitros T."/>
            <person name="Richards G.S."/>
            <person name="Conaco C."/>
            <person name="Dacre M."/>
            <person name="Hellsten U."/>
            <person name="Larroux C."/>
            <person name="Putnam N.H."/>
            <person name="Stanke M."/>
            <person name="Adamska M."/>
            <person name="Darling A."/>
            <person name="Degnan S.M."/>
            <person name="Oakley T.H."/>
            <person name="Plachetzki D.C."/>
            <person name="Zhai Y."/>
            <person name="Adamski M."/>
            <person name="Calcino A."/>
            <person name="Cummins S.F."/>
            <person name="Goodstein D.M."/>
            <person name="Harris C."/>
            <person name="Jackson D.J."/>
            <person name="Leys S.P."/>
            <person name="Shu S."/>
            <person name="Woodcroft B.J."/>
            <person name="Vervoort M."/>
            <person name="Kosik K.S."/>
            <person name="Manning G."/>
            <person name="Degnan B.M."/>
            <person name="Rokhsar D.S."/>
        </authorList>
    </citation>
    <scope>NUCLEOTIDE SEQUENCE [LARGE SCALE GENOMIC DNA]</scope>
</reference>
<dbReference type="Gene3D" id="3.40.50.150">
    <property type="entry name" value="Vaccinia Virus protein VP39"/>
    <property type="match status" value="1"/>
</dbReference>
<sequence length="260" mass="29247">MYALIYRINVTSNIKKQFLHGLIPMCSNVFTIVLFIHLLLNVVMTDRDQSNKELVLYTQPSFLKVFSKDVRLFEVNGVTWKVKQDWNQLGVAGVIWESALILSRYLVDNNHLIKGRSVIELGAGTGLVGMVTATLGAESVAVTDKEMRMIQENLSLNRDHLNQSCITPLFYEWGSPLPLSSHIDVVLGSDIIYIEETYPLLIHTLNELCTSPDVLVLLSAQERYDKVKLFMKQLLQGGGFTSNVVGTEGTVRIFSIRKTL</sequence>
<name>A0A1X7UAR9_AMPQE</name>
<dbReference type="KEGG" id="aqu:100635827"/>
<keyword evidence="1" id="KW-0812">Transmembrane</keyword>
<dbReference type="OrthoDB" id="413520at2759"/>
<gene>
    <name evidence="2" type="primary">100635827</name>
</gene>
<dbReference type="AlphaFoldDB" id="A0A1X7UAR9"/>
<dbReference type="InterPro" id="IPR019410">
    <property type="entry name" value="Methyltransf_16"/>
</dbReference>
<keyword evidence="1" id="KW-0472">Membrane</keyword>
<protein>
    <submittedName>
        <fullName evidence="2">Uncharacterized protein</fullName>
    </submittedName>
</protein>
<dbReference type="eggNOG" id="KOG2793">
    <property type="taxonomic scope" value="Eukaryota"/>
</dbReference>